<evidence type="ECO:0000313" key="3">
    <source>
        <dbReference type="Proteomes" id="UP001320972"/>
    </source>
</evidence>
<comment type="caution">
    <text evidence="2">The sequence shown here is derived from an EMBL/GenBank/DDBJ whole genome shotgun (WGS) entry which is preliminary data.</text>
</comment>
<evidence type="ECO:0008006" key="4">
    <source>
        <dbReference type="Google" id="ProtNLM"/>
    </source>
</evidence>
<keyword evidence="3" id="KW-1185">Reference proteome</keyword>
<evidence type="ECO:0000313" key="2">
    <source>
        <dbReference type="EMBL" id="MCU4973937.1"/>
    </source>
</evidence>
<evidence type="ECO:0000256" key="1">
    <source>
        <dbReference type="SAM" id="Phobius"/>
    </source>
</evidence>
<feature type="transmembrane region" description="Helical" evidence="1">
    <location>
        <begin position="6"/>
        <end position="30"/>
    </location>
</feature>
<dbReference type="Proteomes" id="UP001320972">
    <property type="component" value="Unassembled WGS sequence"/>
</dbReference>
<dbReference type="RefSeq" id="WP_338008220.1">
    <property type="nucleotide sequence ID" value="NZ_JAOPKB010000008.1"/>
</dbReference>
<gene>
    <name evidence="2" type="ORF">OB955_14470</name>
</gene>
<keyword evidence="1" id="KW-0472">Membrane</keyword>
<sequence length="70" mass="7751">MAHETIHLGLYVIFGVIMLPVYVMIAGWLVGKPRNYRGVALAFGYIFAFIVVIIVGMFVLGVVTSLFTPF</sequence>
<name>A0ABT2QG88_9EURY</name>
<reference evidence="2 3" key="1">
    <citation type="submission" date="2022-09" db="EMBL/GenBank/DDBJ databases">
        <title>Enrichment on poylsaccharides allowed isolation of novel metabolic and taxonomic groups of Haloarchaea.</title>
        <authorList>
            <person name="Sorokin D.Y."/>
            <person name="Elcheninov A.G."/>
            <person name="Khizhniak T.V."/>
            <person name="Kolganova T.V."/>
            <person name="Kublanov I.V."/>
        </authorList>
    </citation>
    <scope>NUCLEOTIDE SEQUENCE [LARGE SCALE GENOMIC DNA]</scope>
    <source>
        <strain evidence="2 3">AArc-m2/3/4</strain>
    </source>
</reference>
<accession>A0ABT2QG88</accession>
<keyword evidence="1" id="KW-1133">Transmembrane helix</keyword>
<dbReference type="EMBL" id="JAOPKB010000008">
    <property type="protein sequence ID" value="MCU4973937.1"/>
    <property type="molecule type" value="Genomic_DNA"/>
</dbReference>
<organism evidence="2 3">
    <name type="scientific">Natronoglomus mannanivorans</name>
    <dbReference type="NCBI Taxonomy" id="2979990"/>
    <lineage>
        <taxon>Archaea</taxon>
        <taxon>Methanobacteriati</taxon>
        <taxon>Methanobacteriota</taxon>
        <taxon>Stenosarchaea group</taxon>
        <taxon>Halobacteria</taxon>
        <taxon>Halobacteriales</taxon>
        <taxon>Natrialbaceae</taxon>
        <taxon>Natronoglomus</taxon>
    </lineage>
</organism>
<protein>
    <recommendedName>
        <fullName evidence="4">DUF4190 domain-containing protein</fullName>
    </recommendedName>
</protein>
<feature type="transmembrane region" description="Helical" evidence="1">
    <location>
        <begin position="42"/>
        <end position="67"/>
    </location>
</feature>
<keyword evidence="1" id="KW-0812">Transmembrane</keyword>
<proteinExistence type="predicted"/>